<dbReference type="AlphaFoldDB" id="A0A1V9ZPM0"/>
<evidence type="ECO:0008006" key="3">
    <source>
        <dbReference type="Google" id="ProtNLM"/>
    </source>
</evidence>
<sequence length="417" mass="46667">MLGGLMAVVVENMKQLTRQAVKKAPRRLNHVVPLEYSGTMDEDVALLYQVLLIRWMAEGIDPEDPNNADMCLAQLISTFTGTVAVWIRAQLTHGNPYTSVTELLGAVRKEFEPADIQERFRYLLNNLKQVDCKGGLDEYTERYRTLMVRVTDIWTRSCTTKKELIYQETGSVTKAMTCAQRYERAFFSTSSGHNECFERRDQGYQALRLHNDAGTSAAKGTVIAKVKDTMVAKGSGKIAATTTAATARGNYNDHTRKLKHCFNCHAPGPSADECKEPKGSMNQRHKNYHVRQYKIVISEECDNWSEVTMGVTSLSLNPIIVNKVHENKKLESENINDVLEVDDDEDNGDVQEADELVLVKTSKHETATSMPVYPELIILNGKINGRNARIFLDCGATLPVSIEGFNSRVTKLVNEVA</sequence>
<name>A0A1V9ZPM0_ACHHY</name>
<comment type="caution">
    <text evidence="1">The sequence shown here is derived from an EMBL/GenBank/DDBJ whole genome shotgun (WGS) entry which is preliminary data.</text>
</comment>
<evidence type="ECO:0000313" key="2">
    <source>
        <dbReference type="Proteomes" id="UP000243579"/>
    </source>
</evidence>
<dbReference type="EMBL" id="JNBR01000035">
    <property type="protein sequence ID" value="OQR99913.1"/>
    <property type="molecule type" value="Genomic_DNA"/>
</dbReference>
<organism evidence="1 2">
    <name type="scientific">Achlya hypogyna</name>
    <name type="common">Oomycete</name>
    <name type="synonym">Protoachlya hypogyna</name>
    <dbReference type="NCBI Taxonomy" id="1202772"/>
    <lineage>
        <taxon>Eukaryota</taxon>
        <taxon>Sar</taxon>
        <taxon>Stramenopiles</taxon>
        <taxon>Oomycota</taxon>
        <taxon>Saprolegniomycetes</taxon>
        <taxon>Saprolegniales</taxon>
        <taxon>Achlyaceae</taxon>
        <taxon>Achlya</taxon>
    </lineage>
</organism>
<gene>
    <name evidence="1" type="ORF">ACHHYP_03949</name>
</gene>
<proteinExistence type="predicted"/>
<evidence type="ECO:0000313" key="1">
    <source>
        <dbReference type="EMBL" id="OQR99913.1"/>
    </source>
</evidence>
<dbReference type="OrthoDB" id="78826at2759"/>
<dbReference type="Proteomes" id="UP000243579">
    <property type="component" value="Unassembled WGS sequence"/>
</dbReference>
<keyword evidence="2" id="KW-1185">Reference proteome</keyword>
<protein>
    <recommendedName>
        <fullName evidence="3">Retrotransposon gag domain-containing protein</fullName>
    </recommendedName>
</protein>
<accession>A0A1V9ZPM0</accession>
<reference evidence="1 2" key="1">
    <citation type="journal article" date="2014" name="Genome Biol. Evol.">
        <title>The secreted proteins of Achlya hypogyna and Thraustotheca clavata identify the ancestral oomycete secretome and reveal gene acquisitions by horizontal gene transfer.</title>
        <authorList>
            <person name="Misner I."/>
            <person name="Blouin N."/>
            <person name="Leonard G."/>
            <person name="Richards T.A."/>
            <person name="Lane C.E."/>
        </authorList>
    </citation>
    <scope>NUCLEOTIDE SEQUENCE [LARGE SCALE GENOMIC DNA]</scope>
    <source>
        <strain evidence="1 2">ATCC 48635</strain>
    </source>
</reference>